<dbReference type="GO" id="GO:0070475">
    <property type="term" value="P:rRNA base methylation"/>
    <property type="evidence" value="ECO:0007669"/>
    <property type="project" value="TreeGrafter"/>
</dbReference>
<comment type="subcellular location">
    <subcellularLocation>
        <location evidence="6">Cytoplasm</location>
    </subcellularLocation>
</comment>
<keyword evidence="3 6" id="KW-0489">Methyltransferase</keyword>
<comment type="function">
    <text evidence="6">Specifically methylates the adenine in position 1618 of 23S rRNA.</text>
</comment>
<dbReference type="RefSeq" id="WP_025422856.1">
    <property type="nucleotide sequence ID" value="NZ_CP006569.1"/>
</dbReference>
<evidence type="ECO:0000256" key="5">
    <source>
        <dbReference type="ARBA" id="ARBA00022691"/>
    </source>
</evidence>
<dbReference type="PATRIC" id="fig|1239307.3.peg.2989"/>
<protein>
    <recommendedName>
        <fullName evidence="6">Ribosomal RNA large subunit methyltransferase F</fullName>
        <ecNumber evidence="6">2.1.1.181</ecNumber>
    </recommendedName>
    <alternativeName>
        <fullName evidence="6">23S rRNA mA1618 methyltransferase</fullName>
    </alternativeName>
    <alternativeName>
        <fullName evidence="6">rRNA adenine N-6-methyltransferase</fullName>
    </alternativeName>
</protein>
<evidence type="ECO:0000313" key="8">
    <source>
        <dbReference type="EMBL" id="AHF77713.1"/>
    </source>
</evidence>
<dbReference type="PIRSF" id="PIRSF029038">
    <property type="entry name" value="Mtase_YbiN_prd"/>
    <property type="match status" value="1"/>
</dbReference>
<dbReference type="HOGENOM" id="CLU_027534_3_0_6"/>
<evidence type="ECO:0000256" key="7">
    <source>
        <dbReference type="SAM" id="MobiDB-lite"/>
    </source>
</evidence>
<name>W0HZV8_9GAMM</name>
<dbReference type="InterPro" id="IPR010286">
    <property type="entry name" value="METTL16/RlmF"/>
</dbReference>
<dbReference type="HAMAP" id="MF_01848">
    <property type="entry name" value="23SrRNA_methyltr_F"/>
    <property type="match status" value="1"/>
</dbReference>
<dbReference type="GO" id="GO:0005737">
    <property type="term" value="C:cytoplasm"/>
    <property type="evidence" value="ECO:0007669"/>
    <property type="project" value="UniProtKB-SubCell"/>
</dbReference>
<dbReference type="KEGG" id="sod:Sant_2685"/>
<evidence type="ECO:0000256" key="2">
    <source>
        <dbReference type="ARBA" id="ARBA00022552"/>
    </source>
</evidence>
<dbReference type="SUPFAM" id="SSF53335">
    <property type="entry name" value="S-adenosyl-L-methionine-dependent methyltransferases"/>
    <property type="match status" value="1"/>
</dbReference>
<organism evidence="8 9">
    <name type="scientific">Sodalis praecaptivus</name>
    <dbReference type="NCBI Taxonomy" id="1239307"/>
    <lineage>
        <taxon>Bacteria</taxon>
        <taxon>Pseudomonadati</taxon>
        <taxon>Pseudomonadota</taxon>
        <taxon>Gammaproteobacteria</taxon>
        <taxon>Enterobacterales</taxon>
        <taxon>Bruguierivoracaceae</taxon>
        <taxon>Sodalis</taxon>
    </lineage>
</organism>
<dbReference type="NCBIfam" id="NF008725">
    <property type="entry name" value="PRK11727.1"/>
    <property type="match status" value="1"/>
</dbReference>
<evidence type="ECO:0000313" key="9">
    <source>
        <dbReference type="Proteomes" id="UP000019028"/>
    </source>
</evidence>
<evidence type="ECO:0000256" key="1">
    <source>
        <dbReference type="ARBA" id="ARBA00022490"/>
    </source>
</evidence>
<dbReference type="Pfam" id="PF05971">
    <property type="entry name" value="Methyltransf_10"/>
    <property type="match status" value="1"/>
</dbReference>
<keyword evidence="2 6" id="KW-0698">rRNA processing</keyword>
<dbReference type="Proteomes" id="UP000019028">
    <property type="component" value="Chromosome"/>
</dbReference>
<feature type="region of interest" description="Disordered" evidence="7">
    <location>
        <begin position="201"/>
        <end position="240"/>
    </location>
</feature>
<evidence type="ECO:0000256" key="4">
    <source>
        <dbReference type="ARBA" id="ARBA00022679"/>
    </source>
</evidence>
<sequence>MKKSVPPTAEKTSLHPRNRHRGRYDFAALVAACPPLAPFVRPTPGGTPSVDFASPAAVTLLNRALLLHHYGLRHWDIPAGFLCPPVPGRADYLHHLADLLAAGNGGNIPRGRRVMLLDIGVGANCIYPIIGHHEYGWRFTGSDIDPPSLRWARHLADMNPSLAGALRLRRQSQPAAIFDGIIGAAERFDATLCNPPFHASAREAEASTRRKQIQLARSTQRRRGSTLGAGDRGGAAGDGFPVRHTDAAAANFGGRHNELWCPGGELAFVRRMVAESVAYARHCLWFTALLSKSSSLAPLYRAIEQAGASAVRTVQMGQGQKISRFVAWSFYDATGQAEWAARRWRD</sequence>
<dbReference type="PANTHER" id="PTHR13393:SF0">
    <property type="entry name" value="RNA N6-ADENOSINE-METHYLTRANSFERASE METTL16"/>
    <property type="match status" value="1"/>
</dbReference>
<dbReference type="Gene3D" id="3.40.50.150">
    <property type="entry name" value="Vaccinia Virus protein VP39"/>
    <property type="match status" value="1"/>
</dbReference>
<dbReference type="AlphaFoldDB" id="W0HZV8"/>
<dbReference type="OrthoDB" id="1115728at2"/>
<comment type="catalytic activity">
    <reaction evidence="6">
        <text>adenosine(1618) in 23S rRNA + S-adenosyl-L-methionine = N(6)-methyladenosine(1618) in 23S rRNA + S-adenosyl-L-homocysteine + H(+)</text>
        <dbReference type="Rhea" id="RHEA:16497"/>
        <dbReference type="Rhea" id="RHEA-COMP:10229"/>
        <dbReference type="Rhea" id="RHEA-COMP:10231"/>
        <dbReference type="ChEBI" id="CHEBI:15378"/>
        <dbReference type="ChEBI" id="CHEBI:57856"/>
        <dbReference type="ChEBI" id="CHEBI:59789"/>
        <dbReference type="ChEBI" id="CHEBI:74411"/>
        <dbReference type="ChEBI" id="CHEBI:74449"/>
        <dbReference type="EC" id="2.1.1.181"/>
    </reaction>
</comment>
<keyword evidence="9" id="KW-1185">Reference proteome</keyword>
<dbReference type="PANTHER" id="PTHR13393">
    <property type="entry name" value="SAM-DEPENDENT METHYLTRANSFERASE"/>
    <property type="match status" value="1"/>
</dbReference>
<dbReference type="GO" id="GO:0052907">
    <property type="term" value="F:23S rRNA (adenine(1618)-N(6))-methyltransferase activity"/>
    <property type="evidence" value="ECO:0007669"/>
    <property type="project" value="UniProtKB-EC"/>
</dbReference>
<dbReference type="InterPro" id="IPR016909">
    <property type="entry name" value="rRNA_lsu_MeTfrase_F"/>
</dbReference>
<gene>
    <name evidence="6 8" type="primary">rlmF</name>
    <name evidence="8" type="ORF">Sant_2685</name>
</gene>
<accession>W0HZV8</accession>
<keyword evidence="4 6" id="KW-0808">Transferase</keyword>
<evidence type="ECO:0000256" key="6">
    <source>
        <dbReference type="HAMAP-Rule" id="MF_01848"/>
    </source>
</evidence>
<dbReference type="EMBL" id="CP006569">
    <property type="protein sequence ID" value="AHF77713.1"/>
    <property type="molecule type" value="Genomic_DNA"/>
</dbReference>
<keyword evidence="5 6" id="KW-0949">S-adenosyl-L-methionine</keyword>
<evidence type="ECO:0000256" key="3">
    <source>
        <dbReference type="ARBA" id="ARBA00022603"/>
    </source>
</evidence>
<comment type="similarity">
    <text evidence="6">Belongs to the methyltransferase superfamily. METTL16/RlmF family.</text>
</comment>
<dbReference type="InterPro" id="IPR029063">
    <property type="entry name" value="SAM-dependent_MTases_sf"/>
</dbReference>
<dbReference type="EC" id="2.1.1.181" evidence="6"/>
<proteinExistence type="inferred from homology"/>
<reference evidence="8 9" key="1">
    <citation type="journal article" date="2014" name="Genome Biol. Evol.">
        <title>Genome degeneration and adaptation in a nascent stage of symbiosis.</title>
        <authorList>
            <person name="Oakeson K.F."/>
            <person name="Gil R."/>
            <person name="Clayton A.L."/>
            <person name="Dunn D.M."/>
            <person name="von Niederhausern A.C."/>
            <person name="Hamil C."/>
            <person name="Aoyagi A."/>
            <person name="Duval B."/>
            <person name="Baca A."/>
            <person name="Silva F.J."/>
            <person name="Vallier A."/>
            <person name="Jackson D.G."/>
            <person name="Latorre A."/>
            <person name="Weiss R.B."/>
            <person name="Heddi A."/>
            <person name="Moya A."/>
            <person name="Dale C."/>
        </authorList>
    </citation>
    <scope>NUCLEOTIDE SEQUENCE [LARGE SCALE GENOMIC DNA]</scope>
    <source>
        <strain evidence="8 9">HS1</strain>
    </source>
</reference>
<keyword evidence="1 6" id="KW-0963">Cytoplasm</keyword>